<gene>
    <name evidence="2" type="ORF">O181_000124</name>
</gene>
<comment type="caution">
    <text evidence="2">The sequence shown here is derived from an EMBL/GenBank/DDBJ whole genome shotgun (WGS) entry which is preliminary data.</text>
</comment>
<name>A0A9Q3B821_9BASI</name>
<accession>A0A9Q3B821</accession>
<proteinExistence type="predicted"/>
<dbReference type="EMBL" id="AVOT02000012">
    <property type="protein sequence ID" value="MBW0460409.1"/>
    <property type="molecule type" value="Genomic_DNA"/>
</dbReference>
<dbReference type="AlphaFoldDB" id="A0A9Q3B821"/>
<reference evidence="2" key="1">
    <citation type="submission" date="2021-03" db="EMBL/GenBank/DDBJ databases">
        <title>Draft genome sequence of rust myrtle Austropuccinia psidii MF-1, a brazilian biotype.</title>
        <authorList>
            <person name="Quecine M.C."/>
            <person name="Pachon D.M.R."/>
            <person name="Bonatelli M.L."/>
            <person name="Correr F.H."/>
            <person name="Franceschini L.M."/>
            <person name="Leite T.F."/>
            <person name="Margarido G.R.A."/>
            <person name="Almeida C.A."/>
            <person name="Ferrarezi J.A."/>
            <person name="Labate C.A."/>
        </authorList>
    </citation>
    <scope>NUCLEOTIDE SEQUENCE</scope>
    <source>
        <strain evidence="2">MF-1</strain>
    </source>
</reference>
<evidence type="ECO:0000313" key="3">
    <source>
        <dbReference type="Proteomes" id="UP000765509"/>
    </source>
</evidence>
<keyword evidence="3" id="KW-1185">Reference proteome</keyword>
<organism evidence="2 3">
    <name type="scientific">Austropuccinia psidii MF-1</name>
    <dbReference type="NCBI Taxonomy" id="1389203"/>
    <lineage>
        <taxon>Eukaryota</taxon>
        <taxon>Fungi</taxon>
        <taxon>Dikarya</taxon>
        <taxon>Basidiomycota</taxon>
        <taxon>Pucciniomycotina</taxon>
        <taxon>Pucciniomycetes</taxon>
        <taxon>Pucciniales</taxon>
        <taxon>Sphaerophragmiaceae</taxon>
        <taxon>Austropuccinia</taxon>
    </lineage>
</organism>
<feature type="region of interest" description="Disordered" evidence="1">
    <location>
        <begin position="44"/>
        <end position="65"/>
    </location>
</feature>
<evidence type="ECO:0000313" key="2">
    <source>
        <dbReference type="EMBL" id="MBW0460409.1"/>
    </source>
</evidence>
<evidence type="ECO:0000256" key="1">
    <source>
        <dbReference type="SAM" id="MobiDB-lite"/>
    </source>
</evidence>
<feature type="region of interest" description="Disordered" evidence="1">
    <location>
        <begin position="93"/>
        <end position="115"/>
    </location>
</feature>
<dbReference type="Proteomes" id="UP000765509">
    <property type="component" value="Unassembled WGS sequence"/>
</dbReference>
<protein>
    <submittedName>
        <fullName evidence="2">Uncharacterized protein</fullName>
    </submittedName>
</protein>
<sequence length="115" mass="13079">MVNGKTLSEIIPTIPFTFQFIRYLKAGAGQTWIKCFSSTKASRSVPMEHRNQELQPGLKPGKTWNKLPEDKSQKYIFQRPYGNHQKFEFQQAIQTLGGEGSQDKAEASHSLGYSR</sequence>